<keyword evidence="3" id="KW-0547">Nucleotide-binding</keyword>
<evidence type="ECO:0000256" key="3">
    <source>
        <dbReference type="ARBA" id="ARBA00022741"/>
    </source>
</evidence>
<dbReference type="SUPFAM" id="SSF56112">
    <property type="entry name" value="Protein kinase-like (PK-like)"/>
    <property type="match status" value="1"/>
</dbReference>
<evidence type="ECO:0000313" key="7">
    <source>
        <dbReference type="Proteomes" id="UP000187455"/>
    </source>
</evidence>
<dbReference type="InterPro" id="IPR011009">
    <property type="entry name" value="Kinase-like_dom_sf"/>
</dbReference>
<dbReference type="Proteomes" id="UP000187455">
    <property type="component" value="Unassembled WGS sequence"/>
</dbReference>
<name>A0A1R0H1T2_9FUNG</name>
<organism evidence="6 7">
    <name type="scientific">Smittium mucronatum</name>
    <dbReference type="NCBI Taxonomy" id="133383"/>
    <lineage>
        <taxon>Eukaryota</taxon>
        <taxon>Fungi</taxon>
        <taxon>Fungi incertae sedis</taxon>
        <taxon>Zoopagomycota</taxon>
        <taxon>Kickxellomycotina</taxon>
        <taxon>Harpellomycetes</taxon>
        <taxon>Harpellales</taxon>
        <taxon>Legeriomycetaceae</taxon>
        <taxon>Smittium</taxon>
    </lineage>
</organism>
<evidence type="ECO:0000259" key="5">
    <source>
        <dbReference type="Pfam" id="PF03109"/>
    </source>
</evidence>
<comment type="caution">
    <text evidence="6">The sequence shown here is derived from an EMBL/GenBank/DDBJ whole genome shotgun (WGS) entry which is preliminary data.</text>
</comment>
<keyword evidence="6" id="KW-0418">Kinase</keyword>
<comment type="similarity">
    <text evidence="1">Belongs to the protein kinase superfamily. ADCK protein kinase family.</text>
</comment>
<feature type="domain" description="ABC1 atypical kinase-like" evidence="5">
    <location>
        <begin position="78"/>
        <end position="324"/>
    </location>
</feature>
<evidence type="ECO:0000256" key="2">
    <source>
        <dbReference type="ARBA" id="ARBA00022679"/>
    </source>
</evidence>
<dbReference type="PANTHER" id="PTHR43851:SF3">
    <property type="entry name" value="COENZYME Q8"/>
    <property type="match status" value="1"/>
</dbReference>
<keyword evidence="7" id="KW-1185">Reference proteome</keyword>
<sequence>MSVVLAAGLSAGAISESFRRWSGRSENTSGSVFLSQANVERLVEKLSKMRGAALKLGQMLSIQDSSFVTKNIEEILSRVQNSAHYMPIKQLDKVMSSQFGKDWRVGFKTFNEVPFAAASIGQVHLATLNDDLSKKYGVSDIAVKVQYPGVSESIDSDLSNIQTLLVMSKLLPKGLYLDNTIKVARKELGMECDYIREAVSTEKFKEFFRNSEEFKVPSVIKELSKEKVLTTELLRGYPISDAYRLDQETRDKLGARILKLCLDELFVFRFMQTDPNWTNFLYDYESDKVGLIDFGASLGFEKKFLDLYMKVLLTAVSGDREMCAHWSKELGFLTGFESEAMKQAHVDSVMSLGEPFRYSGLYHFGTQNVTSTVKSNIPTIINERLTPPPDATYSLHRKLSGAFLLCSKLSARVNCKDMFEKISSNYQYS</sequence>
<dbReference type="OrthoDB" id="201153at2759"/>
<protein>
    <submittedName>
        <fullName evidence="6">Atypical kinase ADCK3, mitochondrial</fullName>
    </submittedName>
</protein>
<dbReference type="STRING" id="133383.A0A1R0H1T2"/>
<dbReference type="Pfam" id="PF03109">
    <property type="entry name" value="ABC1"/>
    <property type="match status" value="1"/>
</dbReference>
<dbReference type="CDD" id="cd13970">
    <property type="entry name" value="ABC1_ADCK3"/>
    <property type="match status" value="1"/>
</dbReference>
<evidence type="ECO:0000256" key="4">
    <source>
        <dbReference type="ARBA" id="ARBA00022840"/>
    </source>
</evidence>
<gene>
    <name evidence="6" type="ORF">AYI68_g2775</name>
</gene>
<dbReference type="InterPro" id="IPR051409">
    <property type="entry name" value="Atypical_kinase_ADCK"/>
</dbReference>
<dbReference type="InterPro" id="IPR034646">
    <property type="entry name" value="ADCK3_dom"/>
</dbReference>
<dbReference type="GO" id="GO:0006744">
    <property type="term" value="P:ubiquinone biosynthetic process"/>
    <property type="evidence" value="ECO:0007669"/>
    <property type="project" value="TreeGrafter"/>
</dbReference>
<evidence type="ECO:0000313" key="6">
    <source>
        <dbReference type="EMBL" id="OLY83094.1"/>
    </source>
</evidence>
<dbReference type="PANTHER" id="PTHR43851">
    <property type="match status" value="1"/>
</dbReference>
<dbReference type="AlphaFoldDB" id="A0A1R0H1T2"/>
<dbReference type="EMBL" id="LSSL01001076">
    <property type="protein sequence ID" value="OLY83094.1"/>
    <property type="molecule type" value="Genomic_DNA"/>
</dbReference>
<accession>A0A1R0H1T2</accession>
<dbReference type="GO" id="GO:0005524">
    <property type="term" value="F:ATP binding"/>
    <property type="evidence" value="ECO:0007669"/>
    <property type="project" value="UniProtKB-KW"/>
</dbReference>
<keyword evidence="2" id="KW-0808">Transferase</keyword>
<evidence type="ECO:0000256" key="1">
    <source>
        <dbReference type="ARBA" id="ARBA00009670"/>
    </source>
</evidence>
<keyword evidence="4" id="KW-0067">ATP-binding</keyword>
<dbReference type="GO" id="GO:0016301">
    <property type="term" value="F:kinase activity"/>
    <property type="evidence" value="ECO:0007669"/>
    <property type="project" value="UniProtKB-KW"/>
</dbReference>
<dbReference type="InterPro" id="IPR004147">
    <property type="entry name" value="ABC1_dom"/>
</dbReference>
<proteinExistence type="inferred from homology"/>
<reference evidence="6 7" key="1">
    <citation type="journal article" date="2016" name="Mol. Biol. Evol.">
        <title>Genome-Wide Survey of Gut Fungi (Harpellales) Reveals the First Horizontally Transferred Ubiquitin Gene from a Mosquito Host.</title>
        <authorList>
            <person name="Wang Y."/>
            <person name="White M.M."/>
            <person name="Kvist S."/>
            <person name="Moncalvo J.M."/>
        </authorList>
    </citation>
    <scope>NUCLEOTIDE SEQUENCE [LARGE SCALE GENOMIC DNA]</scope>
    <source>
        <strain evidence="6 7">ALG-7-W6</strain>
    </source>
</reference>